<dbReference type="PANTHER" id="PTHR37423:SF5">
    <property type="entry name" value="SOLUBLE LYTIC MUREIN TRANSGLYCOSYLASE"/>
    <property type="match status" value="1"/>
</dbReference>
<dbReference type="CDD" id="cd16896">
    <property type="entry name" value="LT_Slt70-like"/>
    <property type="match status" value="1"/>
</dbReference>
<evidence type="ECO:0000313" key="4">
    <source>
        <dbReference type="Proteomes" id="UP001596500"/>
    </source>
</evidence>
<protein>
    <submittedName>
        <fullName evidence="3">Lytic transglycosylase domain-containing protein</fullName>
    </submittedName>
</protein>
<keyword evidence="1" id="KW-0812">Transmembrane</keyword>
<comment type="caution">
    <text evidence="3">The sequence shown here is derived from an EMBL/GenBank/DDBJ whole genome shotgun (WGS) entry which is preliminary data.</text>
</comment>
<proteinExistence type="predicted"/>
<keyword evidence="4" id="KW-1185">Reference proteome</keyword>
<dbReference type="InterPro" id="IPR008258">
    <property type="entry name" value="Transglycosylase_SLT_dom_1"/>
</dbReference>
<accession>A0ABW2RFY7</accession>
<evidence type="ECO:0000313" key="3">
    <source>
        <dbReference type="EMBL" id="MFC7439871.1"/>
    </source>
</evidence>
<dbReference type="InterPro" id="IPR023346">
    <property type="entry name" value="Lysozyme-like_dom_sf"/>
</dbReference>
<dbReference type="PANTHER" id="PTHR37423">
    <property type="entry name" value="SOLUBLE LYTIC MUREIN TRANSGLYCOSYLASE-RELATED"/>
    <property type="match status" value="1"/>
</dbReference>
<dbReference type="Proteomes" id="UP001596500">
    <property type="component" value="Unassembled WGS sequence"/>
</dbReference>
<keyword evidence="1" id="KW-0472">Membrane</keyword>
<evidence type="ECO:0000256" key="1">
    <source>
        <dbReference type="SAM" id="Phobius"/>
    </source>
</evidence>
<name>A0ABW2RFY7_9BACL</name>
<gene>
    <name evidence="3" type="ORF">ACFQNG_01650</name>
</gene>
<dbReference type="EMBL" id="JBHTBW010000005">
    <property type="protein sequence ID" value="MFC7439871.1"/>
    <property type="molecule type" value="Genomic_DNA"/>
</dbReference>
<dbReference type="Gene3D" id="1.10.530.10">
    <property type="match status" value="1"/>
</dbReference>
<dbReference type="Pfam" id="PF01464">
    <property type="entry name" value="SLT"/>
    <property type="match status" value="1"/>
</dbReference>
<feature type="domain" description="Transglycosylase SLT" evidence="2">
    <location>
        <begin position="53"/>
        <end position="164"/>
    </location>
</feature>
<feature type="transmembrane region" description="Helical" evidence="1">
    <location>
        <begin position="21"/>
        <end position="41"/>
    </location>
</feature>
<keyword evidence="1" id="KW-1133">Transmembrane helix</keyword>
<reference evidence="4" key="1">
    <citation type="journal article" date="2019" name="Int. J. Syst. Evol. Microbiol.">
        <title>The Global Catalogue of Microorganisms (GCM) 10K type strain sequencing project: providing services to taxonomists for standard genome sequencing and annotation.</title>
        <authorList>
            <consortium name="The Broad Institute Genomics Platform"/>
            <consortium name="The Broad Institute Genome Sequencing Center for Infectious Disease"/>
            <person name="Wu L."/>
            <person name="Ma J."/>
        </authorList>
    </citation>
    <scope>NUCLEOTIDE SEQUENCE [LARGE SCALE GENOMIC DNA]</scope>
    <source>
        <strain evidence="4">CGMCC 1.12942</strain>
    </source>
</reference>
<evidence type="ECO:0000259" key="2">
    <source>
        <dbReference type="Pfam" id="PF01464"/>
    </source>
</evidence>
<sequence>MEQMNIKKWIKPAVEALPSKRVLLLAFTVLVLFMIVAIPLFNRLMYPLDYEEYIFDSAQETGADPFLVMAIIRQESKFDPDKKSPVGAQGLMQLMPDTVNDIIRDGHFSPAFRDYVFDPATNIRMGSWYIKFLSDRYKGNYVAVIAAYNGGLGNVDKWLRDGTWDGTRQNLEQIELGETRHYVARVSYYYEKYKQLYKKNYEDYLKEQKEKKMKQK</sequence>
<dbReference type="SUPFAM" id="SSF53955">
    <property type="entry name" value="Lysozyme-like"/>
    <property type="match status" value="1"/>
</dbReference>
<organism evidence="3 4">
    <name type="scientific">Laceyella putida</name>
    <dbReference type="NCBI Taxonomy" id="110101"/>
    <lineage>
        <taxon>Bacteria</taxon>
        <taxon>Bacillati</taxon>
        <taxon>Bacillota</taxon>
        <taxon>Bacilli</taxon>
        <taxon>Bacillales</taxon>
        <taxon>Thermoactinomycetaceae</taxon>
        <taxon>Laceyella</taxon>
    </lineage>
</organism>
<dbReference type="RefSeq" id="WP_379863060.1">
    <property type="nucleotide sequence ID" value="NZ_JBHTBW010000005.1"/>
</dbReference>